<dbReference type="OrthoDB" id="9806903at2"/>
<dbReference type="SUPFAM" id="SSF48452">
    <property type="entry name" value="TPR-like"/>
    <property type="match status" value="1"/>
</dbReference>
<reference evidence="1 2" key="1">
    <citation type="submission" date="2018-10" db="EMBL/GenBank/DDBJ databases">
        <title>Genomic Encyclopedia of Type Strains, Phase IV (KMG-IV): sequencing the most valuable type-strain genomes for metagenomic binning, comparative biology and taxonomic classification.</title>
        <authorList>
            <person name="Goeker M."/>
        </authorList>
    </citation>
    <scope>NUCLEOTIDE SEQUENCE [LARGE SCALE GENOMIC DNA]</scope>
    <source>
        <strain evidence="1 2">DSM 22653</strain>
    </source>
</reference>
<evidence type="ECO:0000313" key="1">
    <source>
        <dbReference type="EMBL" id="RKQ83503.1"/>
    </source>
</evidence>
<dbReference type="EMBL" id="RBIJ01000008">
    <property type="protein sequence ID" value="RKQ83503.1"/>
    <property type="molecule type" value="Genomic_DNA"/>
</dbReference>
<protein>
    <recommendedName>
        <fullName evidence="3">Tetratricopeptide repeat protein</fullName>
    </recommendedName>
</protein>
<name>A0A660KZP5_9BACL</name>
<sequence length="102" mass="11499">MLQLTASLPNATPAHTLLLLYRARALKGLGLLEAAKKTLTLALRRKKDRPSELMKALQYERALLYEDLGNPRQSRKELEKLYAEDPDYADVAARLGLQKHGD</sequence>
<organism evidence="1 2">
    <name type="scientific">Brockia lithotrophica</name>
    <dbReference type="NCBI Taxonomy" id="933949"/>
    <lineage>
        <taxon>Bacteria</taxon>
        <taxon>Bacillati</taxon>
        <taxon>Bacillota</taxon>
        <taxon>Bacilli</taxon>
        <taxon>Bacillales</taxon>
        <taxon>Bacillales Family X. Incertae Sedis</taxon>
        <taxon>Brockia</taxon>
    </lineage>
</organism>
<accession>A0A660KZP5</accession>
<dbReference type="Gene3D" id="1.25.40.10">
    <property type="entry name" value="Tetratricopeptide repeat domain"/>
    <property type="match status" value="1"/>
</dbReference>
<keyword evidence="2" id="KW-1185">Reference proteome</keyword>
<gene>
    <name evidence="1" type="ORF">C7438_1756</name>
</gene>
<evidence type="ECO:0000313" key="2">
    <source>
        <dbReference type="Proteomes" id="UP000267019"/>
    </source>
</evidence>
<evidence type="ECO:0008006" key="3">
    <source>
        <dbReference type="Google" id="ProtNLM"/>
    </source>
</evidence>
<comment type="caution">
    <text evidence="1">The sequence shown here is derived from an EMBL/GenBank/DDBJ whole genome shotgun (WGS) entry which is preliminary data.</text>
</comment>
<proteinExistence type="predicted"/>
<dbReference type="InterPro" id="IPR011990">
    <property type="entry name" value="TPR-like_helical_dom_sf"/>
</dbReference>
<dbReference type="Proteomes" id="UP000267019">
    <property type="component" value="Unassembled WGS sequence"/>
</dbReference>
<dbReference type="AlphaFoldDB" id="A0A660KZP5"/>
<dbReference type="RefSeq" id="WP_121444984.1">
    <property type="nucleotide sequence ID" value="NZ_RBIJ01000008.1"/>
</dbReference>